<evidence type="ECO:0000256" key="1">
    <source>
        <dbReference type="SAM" id="MobiDB-lite"/>
    </source>
</evidence>
<reference evidence="2" key="1">
    <citation type="submission" date="2020-08" db="EMBL/GenBank/DDBJ databases">
        <title>Multicomponent nature underlies the extraordinary mechanical properties of spider dragline silk.</title>
        <authorList>
            <person name="Kono N."/>
            <person name="Nakamura H."/>
            <person name="Mori M."/>
            <person name="Yoshida Y."/>
            <person name="Ohtoshi R."/>
            <person name="Malay A.D."/>
            <person name="Moran D.A.P."/>
            <person name="Tomita M."/>
            <person name="Numata K."/>
            <person name="Arakawa K."/>
        </authorList>
    </citation>
    <scope>NUCLEOTIDE SEQUENCE</scope>
</reference>
<organism evidence="2 3">
    <name type="scientific">Trichonephila inaurata madagascariensis</name>
    <dbReference type="NCBI Taxonomy" id="2747483"/>
    <lineage>
        <taxon>Eukaryota</taxon>
        <taxon>Metazoa</taxon>
        <taxon>Ecdysozoa</taxon>
        <taxon>Arthropoda</taxon>
        <taxon>Chelicerata</taxon>
        <taxon>Arachnida</taxon>
        <taxon>Araneae</taxon>
        <taxon>Araneomorphae</taxon>
        <taxon>Entelegynae</taxon>
        <taxon>Araneoidea</taxon>
        <taxon>Nephilidae</taxon>
        <taxon>Trichonephila</taxon>
        <taxon>Trichonephila inaurata</taxon>
    </lineage>
</organism>
<feature type="compositionally biased region" description="Polar residues" evidence="1">
    <location>
        <begin position="1"/>
        <end position="11"/>
    </location>
</feature>
<proteinExistence type="predicted"/>
<dbReference type="AlphaFoldDB" id="A0A8X6XZL6"/>
<comment type="caution">
    <text evidence="2">The sequence shown here is derived from an EMBL/GenBank/DDBJ whole genome shotgun (WGS) entry which is preliminary data.</text>
</comment>
<accession>A0A8X6XZL6</accession>
<dbReference type="EMBL" id="BMAV01013756">
    <property type="protein sequence ID" value="GFY61652.1"/>
    <property type="molecule type" value="Genomic_DNA"/>
</dbReference>
<dbReference type="Proteomes" id="UP000886998">
    <property type="component" value="Unassembled WGS sequence"/>
</dbReference>
<gene>
    <name evidence="2" type="ORF">TNIN_230551</name>
</gene>
<evidence type="ECO:0000313" key="3">
    <source>
        <dbReference type="Proteomes" id="UP000886998"/>
    </source>
</evidence>
<feature type="region of interest" description="Disordered" evidence="1">
    <location>
        <begin position="1"/>
        <end position="23"/>
    </location>
</feature>
<keyword evidence="3" id="KW-1185">Reference proteome</keyword>
<protein>
    <submittedName>
        <fullName evidence="2">Uncharacterized protein</fullName>
    </submittedName>
</protein>
<dbReference type="OrthoDB" id="10457018at2759"/>
<evidence type="ECO:0000313" key="2">
    <source>
        <dbReference type="EMBL" id="GFY61652.1"/>
    </source>
</evidence>
<sequence>MSLPSTSSVFHASSGEVGRKQGRRGNVVIPSGWVERSEQGLPPYLHTPEGRFSPTILFKDWTRKNLVDLRPKSFVQCIVVLCVRVFVELNGRWWSVIVAVQSIRQLIGERGVMSNKRCVTNSCKGIIRSGDYYGILMGGSGSGDKEERVPELRLGRLRHDNTIRYGILRDIGNPYFTIIQSTFKKKGLGRAMEIIQPEESQNNAPLIQAPVRYEADKI</sequence>
<name>A0A8X6XZL6_9ARAC</name>